<dbReference type="AlphaFoldDB" id="A0A1C4YGM6"/>
<keyword evidence="2" id="KW-1185">Reference proteome</keyword>
<evidence type="ECO:0000313" key="2">
    <source>
        <dbReference type="Proteomes" id="UP000198242"/>
    </source>
</evidence>
<gene>
    <name evidence="1" type="ORF">GA0074695_4262</name>
</gene>
<organism evidence="1 2">
    <name type="scientific">Micromonospora viridifaciens</name>
    <dbReference type="NCBI Taxonomy" id="1881"/>
    <lineage>
        <taxon>Bacteria</taxon>
        <taxon>Bacillati</taxon>
        <taxon>Actinomycetota</taxon>
        <taxon>Actinomycetes</taxon>
        <taxon>Micromonosporales</taxon>
        <taxon>Micromonosporaceae</taxon>
        <taxon>Micromonospora</taxon>
    </lineage>
</organism>
<name>A0A1C4YGM6_MICVI</name>
<dbReference type="EMBL" id="LT607411">
    <property type="protein sequence ID" value="SCF19873.1"/>
    <property type="molecule type" value="Genomic_DNA"/>
</dbReference>
<sequence length="165" mass="18231">MDSLRLTEALGYTVGDLLMISAEAFDARVVGTTPQRLLIDWPWWEADPDSANSWDGTVGFPRDPDAHGWQNTPWRLEPDPSELQAGDPCFVGIPPTEVRVTSIERFDPPADFGFLPRPDYVLGVVPVDAIEDQEAGYVLYLNSQEPIDIKVLTNPDQPGDAQALP</sequence>
<evidence type="ECO:0000313" key="1">
    <source>
        <dbReference type="EMBL" id="SCF19873.1"/>
    </source>
</evidence>
<protein>
    <submittedName>
        <fullName evidence="1">Uncharacterized protein</fullName>
    </submittedName>
</protein>
<accession>A0A1C4YGM6</accession>
<proteinExistence type="predicted"/>
<reference evidence="2" key="1">
    <citation type="submission" date="2016-06" db="EMBL/GenBank/DDBJ databases">
        <authorList>
            <person name="Varghese N."/>
            <person name="Submissions Spin"/>
        </authorList>
    </citation>
    <scope>NUCLEOTIDE SEQUENCE [LARGE SCALE GENOMIC DNA]</scope>
    <source>
        <strain evidence="2">DSM 43909</strain>
    </source>
</reference>
<dbReference type="Proteomes" id="UP000198242">
    <property type="component" value="Chromosome I"/>
</dbReference>